<dbReference type="PROSITE" id="PS51192">
    <property type="entry name" value="HELICASE_ATP_BIND_1"/>
    <property type="match status" value="1"/>
</dbReference>
<sequence length="1112" mass="120557">MAKRRTRTSPDSASEEVVAPLVPIGALAVALLDLVAVNKPLIHMVRETHRQDAIAAILRALAPDRSVAIYPEWDCLPFDRTSPSRGVMGQRTGVLRWLTDAAALPDIVLTTAPALIQRVPPPETWAEAHLEIRVGDDFDPKAITATLQRLGYILDDRVDEPGEVAVWGRTVDVFPAAAPRPCRIEHEDGRVIAIRSYDPVSQRSLAEAERLVIDPATEILLPEGSENQLRPFTGQEHQLPRFYPTLTTVLDYVPDARLVIETGAEQRAAAFFEQIAEGRDAGDRNRDLGELYLDPRSWTSLQETRRVATASAEESEDLAIPAFVRKARPNAALAETLRRHLESGERILLTGPEEPLGRLIRVAERVMGRKARRVANWTEVARAGPGAILALAAPIEAGFRVPGQGVCVIAAADLFGSRAAAAAEGEPTASLPIGEVELRIGDVAVDRDNGLCVFEGLEHVETGADGGEDALRLRFAGNAILMVPVSQADRIWRYGSEVEAVTLDKLEGGSWGRRRLEAEACMAKAARMMLADAEARREVKAPVLSPPVRELERFAAGFGFNLTADQARAVNGVMGDLASGRPMDRLVCGDVGFGKTEVALRAAAAAIFAGRQVAVVAPTTVLARQHVQTFTRRFARFGIEVAHLSRLVSPAEAKRVKAGLADGSIRLVIGTHCLTAKGVAFSDLGLVVIDEEQRFGAKMKEALRKTAGDGHVLTLTATPIPRTLQSALVGLQSLSVIATPPAVRQPIRTVIAPFDADGLRDALLREHRRGGQSFVVCPRIEDIGPMAKRLAKLVPDLRTMIAHGELKAADMDDVMVRFADGEGDVLLATSIIESGLDVPRANTMLVWDAERFGLSQLHQLRGRVGRGQRRGVVYLLHQPEKPLSPATEKRLRTLEALDRLGAGFAISARDLDLRGAGDLVGENQAGHVKLIGLGLYQHLLHLALRAAKGETAEDWTPEIRIGLSGGVPADYVPEPEVRLSLYTRLLRLTTADEVEALRHEVADRFGPPPEAFEALVTLARLRVGCRALGVARLSGGPQGLAADFRANAPPILLPVNAHIERRDRRVLLRAQCEDAVERGHLAARLLERLREASARRPAKETRSGSSPMRKAG</sequence>
<dbReference type="InterPro" id="IPR001650">
    <property type="entry name" value="Helicase_C-like"/>
</dbReference>
<dbReference type="HAMAP" id="MF_00969">
    <property type="entry name" value="TRCF"/>
    <property type="match status" value="1"/>
</dbReference>
<dbReference type="Gene3D" id="2.40.10.170">
    <property type="match status" value="1"/>
</dbReference>
<dbReference type="Pfam" id="PF17757">
    <property type="entry name" value="UvrB_inter"/>
    <property type="match status" value="1"/>
</dbReference>
<evidence type="ECO:0000256" key="4">
    <source>
        <dbReference type="ARBA" id="ARBA00022801"/>
    </source>
</evidence>
<dbReference type="InterPro" id="IPR041471">
    <property type="entry name" value="UvrB_inter"/>
</dbReference>
<dbReference type="InterPro" id="IPR003711">
    <property type="entry name" value="CarD-like/TRCF_RID"/>
</dbReference>
<comment type="subcellular location">
    <subcellularLocation>
        <location evidence="9">Cytoplasm</location>
    </subcellularLocation>
</comment>
<dbReference type="Gene3D" id="3.30.2060.10">
    <property type="entry name" value="Penicillin-binding protein 1b domain"/>
    <property type="match status" value="1"/>
</dbReference>
<dbReference type="GO" id="GO:0005524">
    <property type="term" value="F:ATP binding"/>
    <property type="evidence" value="ECO:0007669"/>
    <property type="project" value="UniProtKB-UniRule"/>
</dbReference>
<evidence type="ECO:0000313" key="13">
    <source>
        <dbReference type="EMBL" id="CAA2106991.1"/>
    </source>
</evidence>
<dbReference type="InterPro" id="IPR004576">
    <property type="entry name" value="Mfd"/>
</dbReference>
<evidence type="ECO:0000256" key="8">
    <source>
        <dbReference type="ARBA" id="ARBA00023204"/>
    </source>
</evidence>
<feature type="region of interest" description="Disordered" evidence="10">
    <location>
        <begin position="1092"/>
        <end position="1112"/>
    </location>
</feature>
<keyword evidence="7 9" id="KW-0238">DNA-binding</keyword>
<evidence type="ECO:0000256" key="1">
    <source>
        <dbReference type="ARBA" id="ARBA00022490"/>
    </source>
</evidence>
<comment type="function">
    <text evidence="9">Couples transcription and DNA repair by recognizing RNA polymerase (RNAP) stalled at DNA lesions. Mediates ATP-dependent release of RNAP and its truncated transcript from the DNA, and recruitment of nucleotide excision repair machinery to the damaged site.</text>
</comment>
<dbReference type="GO" id="GO:0016787">
    <property type="term" value="F:hydrolase activity"/>
    <property type="evidence" value="ECO:0007669"/>
    <property type="project" value="UniProtKB-KW"/>
</dbReference>
<evidence type="ECO:0000256" key="7">
    <source>
        <dbReference type="ARBA" id="ARBA00023125"/>
    </source>
</evidence>
<dbReference type="SMART" id="SM00982">
    <property type="entry name" value="TRCF"/>
    <property type="match status" value="1"/>
</dbReference>
<dbReference type="InterPro" id="IPR014001">
    <property type="entry name" value="Helicase_ATP-bd"/>
</dbReference>
<keyword evidence="6 9" id="KW-0067">ATP-binding</keyword>
<dbReference type="PANTHER" id="PTHR47964:SF1">
    <property type="entry name" value="ATP-DEPENDENT DNA HELICASE HOMOLOG RECG, CHLOROPLASTIC"/>
    <property type="match status" value="1"/>
</dbReference>
<feature type="compositionally biased region" description="Basic and acidic residues" evidence="10">
    <location>
        <begin position="1092"/>
        <end position="1102"/>
    </location>
</feature>
<evidence type="ECO:0000259" key="12">
    <source>
        <dbReference type="PROSITE" id="PS51194"/>
    </source>
</evidence>
<name>A0A679JE28_9HYPH</name>
<dbReference type="EMBL" id="LR743504">
    <property type="protein sequence ID" value="CAA2106991.1"/>
    <property type="molecule type" value="Genomic_DNA"/>
</dbReference>
<organism evidence="13">
    <name type="scientific">Methylobacterium bullatum</name>
    <dbReference type="NCBI Taxonomy" id="570505"/>
    <lineage>
        <taxon>Bacteria</taxon>
        <taxon>Pseudomonadati</taxon>
        <taxon>Pseudomonadota</taxon>
        <taxon>Alphaproteobacteria</taxon>
        <taxon>Hyphomicrobiales</taxon>
        <taxon>Methylobacteriaceae</taxon>
        <taxon>Methylobacterium</taxon>
    </lineage>
</organism>
<accession>A0A679JE28</accession>
<dbReference type="GO" id="GO:0003678">
    <property type="term" value="F:DNA helicase activity"/>
    <property type="evidence" value="ECO:0007669"/>
    <property type="project" value="TreeGrafter"/>
</dbReference>
<dbReference type="InterPro" id="IPR005118">
    <property type="entry name" value="TRCF_C"/>
</dbReference>
<evidence type="ECO:0000256" key="6">
    <source>
        <dbReference type="ARBA" id="ARBA00022840"/>
    </source>
</evidence>
<dbReference type="Gene3D" id="3.90.1150.50">
    <property type="entry name" value="Transcription-repair-coupling factor, D7 domain"/>
    <property type="match status" value="1"/>
</dbReference>
<comment type="similarity">
    <text evidence="9">In the C-terminal section; belongs to the helicase family. RecG subfamily.</text>
</comment>
<dbReference type="PROSITE" id="PS51194">
    <property type="entry name" value="HELICASE_CTER"/>
    <property type="match status" value="1"/>
</dbReference>
<dbReference type="GO" id="GO:0000716">
    <property type="term" value="P:transcription-coupled nucleotide-excision repair, DNA damage recognition"/>
    <property type="evidence" value="ECO:0007669"/>
    <property type="project" value="UniProtKB-UniRule"/>
</dbReference>
<dbReference type="SUPFAM" id="SSF143517">
    <property type="entry name" value="TRCF domain-like"/>
    <property type="match status" value="1"/>
</dbReference>
<evidence type="ECO:0000256" key="10">
    <source>
        <dbReference type="SAM" id="MobiDB-lite"/>
    </source>
</evidence>
<dbReference type="InterPro" id="IPR047112">
    <property type="entry name" value="RecG/Mfd"/>
</dbReference>
<dbReference type="Pfam" id="PF00271">
    <property type="entry name" value="Helicase_C"/>
    <property type="match status" value="1"/>
</dbReference>
<keyword evidence="8 9" id="KW-0234">DNA repair</keyword>
<dbReference type="GO" id="GO:0003684">
    <property type="term" value="F:damaged DNA binding"/>
    <property type="evidence" value="ECO:0007669"/>
    <property type="project" value="InterPro"/>
</dbReference>
<keyword evidence="4 9" id="KW-0378">Hydrolase</keyword>
<dbReference type="Pfam" id="PF03461">
    <property type="entry name" value="TRCF"/>
    <property type="match status" value="1"/>
</dbReference>
<dbReference type="InterPro" id="IPR036101">
    <property type="entry name" value="CarD-like/TRCF_RID_sf"/>
</dbReference>
<dbReference type="GO" id="GO:0005737">
    <property type="term" value="C:cytoplasm"/>
    <property type="evidence" value="ECO:0007669"/>
    <property type="project" value="UniProtKB-SubCell"/>
</dbReference>
<feature type="domain" description="Helicase C-terminal" evidence="12">
    <location>
        <begin position="758"/>
        <end position="912"/>
    </location>
</feature>
<dbReference type="InterPro" id="IPR027417">
    <property type="entry name" value="P-loop_NTPase"/>
</dbReference>
<evidence type="ECO:0000256" key="5">
    <source>
        <dbReference type="ARBA" id="ARBA00022806"/>
    </source>
</evidence>
<dbReference type="Gene3D" id="3.40.50.300">
    <property type="entry name" value="P-loop containing nucleotide triphosphate hydrolases"/>
    <property type="match status" value="2"/>
</dbReference>
<dbReference type="Gene3D" id="3.40.50.11180">
    <property type="match status" value="1"/>
</dbReference>
<dbReference type="InterPro" id="IPR037235">
    <property type="entry name" value="TRCF-like_C_D7"/>
</dbReference>
<comment type="similarity">
    <text evidence="9">In the N-terminal section; belongs to the UvrB family.</text>
</comment>
<dbReference type="SUPFAM" id="SSF52540">
    <property type="entry name" value="P-loop containing nucleoside triphosphate hydrolases"/>
    <property type="match status" value="2"/>
</dbReference>
<evidence type="ECO:0000256" key="2">
    <source>
        <dbReference type="ARBA" id="ARBA00022741"/>
    </source>
</evidence>
<evidence type="ECO:0000256" key="3">
    <source>
        <dbReference type="ARBA" id="ARBA00022763"/>
    </source>
</evidence>
<dbReference type="SUPFAM" id="SSF141259">
    <property type="entry name" value="CarD-like"/>
    <property type="match status" value="1"/>
</dbReference>
<dbReference type="EC" id="3.6.4.-" evidence="9"/>
<dbReference type="Pfam" id="PF00270">
    <property type="entry name" value="DEAD"/>
    <property type="match status" value="1"/>
</dbReference>
<protein>
    <recommendedName>
        <fullName evidence="9">Transcription-repair-coupling factor</fullName>
        <shortName evidence="9">TRCF</shortName>
        <ecNumber evidence="9">3.6.4.-</ecNumber>
    </recommendedName>
</protein>
<proteinExistence type="inferred from homology"/>
<evidence type="ECO:0000259" key="11">
    <source>
        <dbReference type="PROSITE" id="PS51192"/>
    </source>
</evidence>
<keyword evidence="1 9" id="KW-0963">Cytoplasm</keyword>
<evidence type="ECO:0000256" key="9">
    <source>
        <dbReference type="HAMAP-Rule" id="MF_00969"/>
    </source>
</evidence>
<dbReference type="AlphaFoldDB" id="A0A679JE28"/>
<dbReference type="SMART" id="SM01058">
    <property type="entry name" value="CarD_TRCF"/>
    <property type="match status" value="1"/>
</dbReference>
<dbReference type="GO" id="GO:0006355">
    <property type="term" value="P:regulation of DNA-templated transcription"/>
    <property type="evidence" value="ECO:0007669"/>
    <property type="project" value="UniProtKB-UniRule"/>
</dbReference>
<keyword evidence="2 9" id="KW-0547">Nucleotide-binding</keyword>
<keyword evidence="3 9" id="KW-0227">DNA damage</keyword>
<reference evidence="13" key="1">
    <citation type="submission" date="2019-12" db="EMBL/GenBank/DDBJ databases">
        <authorList>
            <person name="Cremers G."/>
        </authorList>
    </citation>
    <scope>NUCLEOTIDE SEQUENCE</scope>
    <source>
        <strain evidence="13">Mbul1</strain>
    </source>
</reference>
<dbReference type="SMART" id="SM00490">
    <property type="entry name" value="HELICc"/>
    <property type="match status" value="1"/>
</dbReference>
<dbReference type="Pfam" id="PF02559">
    <property type="entry name" value="CarD_TRCF_RID"/>
    <property type="match status" value="1"/>
</dbReference>
<dbReference type="SMART" id="SM00487">
    <property type="entry name" value="DEXDc"/>
    <property type="match status" value="1"/>
</dbReference>
<gene>
    <name evidence="13" type="primary">mfd_2</name>
    <name evidence="9" type="synonym">mfd</name>
    <name evidence="13" type="ORF">MBUL_03940</name>
</gene>
<dbReference type="InterPro" id="IPR011545">
    <property type="entry name" value="DEAD/DEAH_box_helicase_dom"/>
</dbReference>
<feature type="domain" description="Helicase ATP-binding" evidence="11">
    <location>
        <begin position="576"/>
        <end position="737"/>
    </location>
</feature>
<keyword evidence="5" id="KW-0347">Helicase</keyword>
<dbReference type="PANTHER" id="PTHR47964">
    <property type="entry name" value="ATP-DEPENDENT DNA HELICASE HOMOLOG RECG, CHLOROPLASTIC"/>
    <property type="match status" value="1"/>
</dbReference>